<dbReference type="HOGENOM" id="CLU_2864135_0_0_10"/>
<keyword evidence="1" id="KW-0812">Transmembrane</keyword>
<keyword evidence="1" id="KW-1133">Transmembrane helix</keyword>
<comment type="caution">
    <text evidence="2">The sequence shown here is derived from an EMBL/GenBank/DDBJ whole genome shotgun (WGS) entry which is preliminary data.</text>
</comment>
<sequence length="64" mass="7814">MVRDIVIILIILIGGYFCIRRFYRFALVAIVFLFALFGQSRRSYRKLRIIYWKKVGRKNRTKKK</sequence>
<gene>
    <name evidence="2" type="ORF">HMPREF0673_02216</name>
</gene>
<name>G6AZZ9_9BACT</name>
<evidence type="ECO:0000313" key="2">
    <source>
        <dbReference type="EMBL" id="EHJ38062.1"/>
    </source>
</evidence>
<evidence type="ECO:0000313" key="3">
    <source>
        <dbReference type="Proteomes" id="UP000004407"/>
    </source>
</evidence>
<evidence type="ECO:0000256" key="1">
    <source>
        <dbReference type="SAM" id="Phobius"/>
    </source>
</evidence>
<proteinExistence type="predicted"/>
<feature type="transmembrane region" description="Helical" evidence="1">
    <location>
        <begin position="6"/>
        <end position="38"/>
    </location>
</feature>
<protein>
    <submittedName>
        <fullName evidence="2">Uncharacterized protein</fullName>
    </submittedName>
</protein>
<reference evidence="2 3" key="1">
    <citation type="submission" date="2011-08" db="EMBL/GenBank/DDBJ databases">
        <authorList>
            <person name="Weinstock G."/>
            <person name="Sodergren E."/>
            <person name="Clifton S."/>
            <person name="Fulton L."/>
            <person name="Fulton B."/>
            <person name="Courtney L."/>
            <person name="Fronick C."/>
            <person name="Harrison M."/>
            <person name="Strong C."/>
            <person name="Farmer C."/>
            <person name="Delahaunty K."/>
            <person name="Markovic C."/>
            <person name="Hall O."/>
            <person name="Minx P."/>
            <person name="Tomlinson C."/>
            <person name="Mitreva M."/>
            <person name="Hou S."/>
            <person name="Chen J."/>
            <person name="Wollam A."/>
            <person name="Pepin K.H."/>
            <person name="Johnson M."/>
            <person name="Bhonagiri V."/>
            <person name="Zhang X."/>
            <person name="Suruliraj S."/>
            <person name="Warren W."/>
            <person name="Chinwalla A."/>
            <person name="Mardis E.R."/>
            <person name="Wilson R.K."/>
        </authorList>
    </citation>
    <scope>NUCLEOTIDE SEQUENCE [LARGE SCALE GENOMIC DNA]</scope>
    <source>
        <strain evidence="2 3">DSM 18206</strain>
    </source>
</reference>
<dbReference type="Proteomes" id="UP000004407">
    <property type="component" value="Unassembled WGS sequence"/>
</dbReference>
<accession>G6AZZ9</accession>
<dbReference type="AlphaFoldDB" id="G6AZZ9"/>
<dbReference type="EMBL" id="AFZZ01000189">
    <property type="protein sequence ID" value="EHJ38062.1"/>
    <property type="molecule type" value="Genomic_DNA"/>
</dbReference>
<keyword evidence="1" id="KW-0472">Membrane</keyword>
<organism evidence="2 3">
    <name type="scientific">Leyella stercorea DSM 18206</name>
    <dbReference type="NCBI Taxonomy" id="1002367"/>
    <lineage>
        <taxon>Bacteria</taxon>
        <taxon>Pseudomonadati</taxon>
        <taxon>Bacteroidota</taxon>
        <taxon>Bacteroidia</taxon>
        <taxon>Bacteroidales</taxon>
        <taxon>Prevotellaceae</taxon>
        <taxon>Leyella</taxon>
    </lineage>
</organism>